<gene>
    <name evidence="2" type="ORF">CRHIZ90672A_00002395</name>
</gene>
<feature type="region of interest" description="Disordered" evidence="1">
    <location>
        <begin position="1"/>
        <end position="71"/>
    </location>
</feature>
<name>A0A9N9VVX5_9HYPO</name>
<evidence type="ECO:0000313" key="3">
    <source>
        <dbReference type="Proteomes" id="UP000696573"/>
    </source>
</evidence>
<accession>A0A9N9VVX5</accession>
<dbReference type="OrthoDB" id="5134297at2759"/>
<keyword evidence="3" id="KW-1185">Reference proteome</keyword>
<reference evidence="2" key="1">
    <citation type="submission" date="2021-10" db="EMBL/GenBank/DDBJ databases">
        <authorList>
            <person name="Piombo E."/>
        </authorList>
    </citation>
    <scope>NUCLEOTIDE SEQUENCE</scope>
</reference>
<feature type="compositionally biased region" description="Polar residues" evidence="1">
    <location>
        <begin position="12"/>
        <end position="21"/>
    </location>
</feature>
<organism evidence="2 3">
    <name type="scientific">Clonostachys rhizophaga</name>
    <dbReference type="NCBI Taxonomy" id="160324"/>
    <lineage>
        <taxon>Eukaryota</taxon>
        <taxon>Fungi</taxon>
        <taxon>Dikarya</taxon>
        <taxon>Ascomycota</taxon>
        <taxon>Pezizomycotina</taxon>
        <taxon>Sordariomycetes</taxon>
        <taxon>Hypocreomycetidae</taxon>
        <taxon>Hypocreales</taxon>
        <taxon>Bionectriaceae</taxon>
        <taxon>Clonostachys</taxon>
    </lineage>
</organism>
<comment type="caution">
    <text evidence="2">The sequence shown here is derived from an EMBL/GenBank/DDBJ whole genome shotgun (WGS) entry which is preliminary data.</text>
</comment>
<proteinExistence type="predicted"/>
<sequence>MASSRAFAGPPSQASASTPVNGGSADDPGDLPPPYQARGGITSETSHGHLFADEPPPDYEESNSGSRRTTMEAASVAIAQSLHVIPETALYLLGKGGQSIRNRVEDDRTDFLDPSIWKFELACLVCFEYATKCCCLSGYPVISVEPGTLPNAKMPNKTFPHRAGLVRELGGQKPAHMASVVAHSLWPVICQGMIPIFNENRLVVLRSKALDQAVNPKDILKLMRKPCTRSSAQNCNCCGNLICEKVVTRHGLRRNKEALRRATIYTYTIRGRSISAVQLINGKTCFDLKELGLIDMDTFAEEDFLFYCSILPTFGLKGTSMRIKDPYLLNWDQLLMSLLQETLSCERGKTNRYEPVTATKLSYRDTVHGVLRGENFGIGPGFLVLDWPHPPRASSKPVVESGYIMGLVMGINQPRRAERAGFFSTLGSAQPVLDDLPGSPKDGWTNLTFDTKESDTPTLKKGSGFISQRSPVGMAKRPVPGVVCYQRCNATEKNKRIQAHFAGFAPPAEGGEETTVYIIGDNAIRCLSIS</sequence>
<protein>
    <submittedName>
        <fullName evidence="2">Uncharacterized protein</fullName>
    </submittedName>
</protein>
<evidence type="ECO:0000256" key="1">
    <source>
        <dbReference type="SAM" id="MobiDB-lite"/>
    </source>
</evidence>
<dbReference type="Proteomes" id="UP000696573">
    <property type="component" value="Unassembled WGS sequence"/>
</dbReference>
<evidence type="ECO:0000313" key="2">
    <source>
        <dbReference type="EMBL" id="CAH0032453.1"/>
    </source>
</evidence>
<dbReference type="EMBL" id="CABFNQ020000744">
    <property type="protein sequence ID" value="CAH0032453.1"/>
    <property type="molecule type" value="Genomic_DNA"/>
</dbReference>
<dbReference type="AlphaFoldDB" id="A0A9N9VVX5"/>